<gene>
    <name evidence="2" type="ORF">COEREDRAFT_65738</name>
</gene>
<organism evidence="2 3">
    <name type="scientific">Coemansia reversa (strain ATCC 12441 / NRRL 1564)</name>
    <dbReference type="NCBI Taxonomy" id="763665"/>
    <lineage>
        <taxon>Eukaryota</taxon>
        <taxon>Fungi</taxon>
        <taxon>Fungi incertae sedis</taxon>
        <taxon>Zoopagomycota</taxon>
        <taxon>Kickxellomycotina</taxon>
        <taxon>Kickxellomycetes</taxon>
        <taxon>Kickxellales</taxon>
        <taxon>Kickxellaceae</taxon>
        <taxon>Coemansia</taxon>
    </lineage>
</organism>
<dbReference type="STRING" id="763665.A0A2G5B5U0"/>
<dbReference type="InterPro" id="IPR013536">
    <property type="entry name" value="WLM_dom"/>
</dbReference>
<name>A0A2G5B5U0_COERN</name>
<keyword evidence="3" id="KW-1185">Reference proteome</keyword>
<evidence type="ECO:0000313" key="3">
    <source>
        <dbReference type="Proteomes" id="UP000242474"/>
    </source>
</evidence>
<dbReference type="InterPro" id="IPR053000">
    <property type="entry name" value="WSS1-like_metalloprotease"/>
</dbReference>
<accession>A0A2G5B5U0</accession>
<dbReference type="EMBL" id="KZ303518">
    <property type="protein sequence ID" value="PIA14360.1"/>
    <property type="molecule type" value="Genomic_DNA"/>
</dbReference>
<dbReference type="GO" id="GO:0008237">
    <property type="term" value="F:metallopeptidase activity"/>
    <property type="evidence" value="ECO:0007669"/>
    <property type="project" value="TreeGrafter"/>
</dbReference>
<evidence type="ECO:0000313" key="2">
    <source>
        <dbReference type="EMBL" id="PIA14360.1"/>
    </source>
</evidence>
<dbReference type="GO" id="GO:0005634">
    <property type="term" value="C:nucleus"/>
    <property type="evidence" value="ECO:0007669"/>
    <property type="project" value="TreeGrafter"/>
</dbReference>
<dbReference type="PANTHER" id="PTHR46622:SF1">
    <property type="entry name" value="DNA-DEPENDENT METALLOPROTEASE WSS1"/>
    <property type="match status" value="1"/>
</dbReference>
<dbReference type="Proteomes" id="UP000242474">
    <property type="component" value="Unassembled WGS sequence"/>
</dbReference>
<dbReference type="OrthoDB" id="261960at2759"/>
<dbReference type="Pfam" id="PF08325">
    <property type="entry name" value="WLM"/>
    <property type="match status" value="1"/>
</dbReference>
<reference evidence="2 3" key="1">
    <citation type="journal article" date="2015" name="Genome Biol. Evol.">
        <title>Phylogenomic analyses indicate that early fungi evolved digesting cell walls of algal ancestors of land plants.</title>
        <authorList>
            <person name="Chang Y."/>
            <person name="Wang S."/>
            <person name="Sekimoto S."/>
            <person name="Aerts A.L."/>
            <person name="Choi C."/>
            <person name="Clum A."/>
            <person name="LaButti K.M."/>
            <person name="Lindquist E.A."/>
            <person name="Yee Ngan C."/>
            <person name="Ohm R.A."/>
            <person name="Salamov A.A."/>
            <person name="Grigoriev I.V."/>
            <person name="Spatafora J.W."/>
            <person name="Berbee M.L."/>
        </authorList>
    </citation>
    <scope>NUCLEOTIDE SEQUENCE [LARGE SCALE GENOMIC DNA]</scope>
    <source>
        <strain evidence="2 3">NRRL 1564</strain>
    </source>
</reference>
<evidence type="ECO:0000259" key="1">
    <source>
        <dbReference type="PROSITE" id="PS51397"/>
    </source>
</evidence>
<dbReference type="PANTHER" id="PTHR46622">
    <property type="entry name" value="DNA-DEPENDENT METALLOPROTEASE WSS1"/>
    <property type="match status" value="1"/>
</dbReference>
<dbReference type="PROSITE" id="PS51397">
    <property type="entry name" value="WLM"/>
    <property type="match status" value="1"/>
</dbReference>
<dbReference type="GO" id="GO:0006281">
    <property type="term" value="P:DNA repair"/>
    <property type="evidence" value="ECO:0007669"/>
    <property type="project" value="TreeGrafter"/>
</dbReference>
<sequence>MLQRVSAQVRPIMQRHGWRVKVLREFYPRTANLLGLNVNCGQEIRLRLRSAHDDGLFLEYTEVLGTMLHELVHIVRAPHDSEFYRRLDELRIETEELMARGYTGDGFHSDGRRVGQGVSHNVPRHQLREKRLRAVEGRAVVIGGRARTLGGVGWTMKQAQHTPAQMAAMALERRLRDERWCGETMPGAAAETKDDSEDDVVVILADEIVQIIVVDSDTDSDSNSEVSKIVCVIED</sequence>
<feature type="domain" description="WLM" evidence="1">
    <location>
        <begin position="1"/>
        <end position="176"/>
    </location>
</feature>
<dbReference type="AlphaFoldDB" id="A0A2G5B5U0"/>
<proteinExistence type="predicted"/>
<protein>
    <submittedName>
        <fullName evidence="2">WLM-domain-containing protein</fullName>
    </submittedName>
</protein>